<reference evidence="6 7" key="1">
    <citation type="submission" date="2021-04" db="EMBL/GenBank/DDBJ databases">
        <title>Nocardia tengchongensis.</title>
        <authorList>
            <person name="Zhuang k."/>
            <person name="Ran Y."/>
            <person name="Li W."/>
        </authorList>
    </citation>
    <scope>NUCLEOTIDE SEQUENCE [LARGE SCALE GENOMIC DNA]</scope>
    <source>
        <strain evidence="6 7">CFH S0057</strain>
    </source>
</reference>
<dbReference type="InterPro" id="IPR023753">
    <property type="entry name" value="FAD/NAD-binding_dom"/>
</dbReference>
<keyword evidence="7" id="KW-1185">Reference proteome</keyword>
<evidence type="ECO:0000313" key="7">
    <source>
        <dbReference type="Proteomes" id="UP000683310"/>
    </source>
</evidence>
<evidence type="ECO:0000256" key="1">
    <source>
        <dbReference type="ARBA" id="ARBA00001974"/>
    </source>
</evidence>
<dbReference type="Proteomes" id="UP000683310">
    <property type="component" value="Chromosome"/>
</dbReference>
<dbReference type="SUPFAM" id="SSF55424">
    <property type="entry name" value="FAD/NAD-linked reductases, dimerisation (C-terminal) domain"/>
    <property type="match status" value="1"/>
</dbReference>
<proteinExistence type="predicted"/>
<evidence type="ECO:0000259" key="5">
    <source>
        <dbReference type="Pfam" id="PF07992"/>
    </source>
</evidence>
<accession>A0ABX8CHP1</accession>
<dbReference type="InterPro" id="IPR036188">
    <property type="entry name" value="FAD/NAD-bd_sf"/>
</dbReference>
<dbReference type="SUPFAM" id="SSF51905">
    <property type="entry name" value="FAD/NAD(P)-binding domain"/>
    <property type="match status" value="2"/>
</dbReference>
<keyword evidence="3" id="KW-0274">FAD</keyword>
<evidence type="ECO:0000256" key="2">
    <source>
        <dbReference type="ARBA" id="ARBA00022630"/>
    </source>
</evidence>
<dbReference type="PRINTS" id="PR00469">
    <property type="entry name" value="PNDRDTASEII"/>
</dbReference>
<dbReference type="InterPro" id="IPR016156">
    <property type="entry name" value="FAD/NAD-linked_Rdtase_dimer_sf"/>
</dbReference>
<evidence type="ECO:0000313" key="6">
    <source>
        <dbReference type="EMBL" id="QVI19488.1"/>
    </source>
</evidence>
<dbReference type="PANTHER" id="PTHR43557:SF2">
    <property type="entry name" value="RIESKE DOMAIN-CONTAINING PROTEIN-RELATED"/>
    <property type="match status" value="1"/>
</dbReference>
<feature type="domain" description="FAD/NAD(P)-binding" evidence="5">
    <location>
        <begin position="6"/>
        <end position="293"/>
    </location>
</feature>
<dbReference type="EMBL" id="CP074371">
    <property type="protein sequence ID" value="QVI19488.1"/>
    <property type="molecule type" value="Genomic_DNA"/>
</dbReference>
<dbReference type="Gene3D" id="3.30.390.30">
    <property type="match status" value="1"/>
</dbReference>
<keyword evidence="4" id="KW-0560">Oxidoreductase</keyword>
<keyword evidence="2" id="KW-0285">Flavoprotein</keyword>
<protein>
    <submittedName>
        <fullName evidence="6">FAD-dependent oxidoreductase</fullName>
    </submittedName>
</protein>
<gene>
    <name evidence="6" type="ORF">KHQ06_24310</name>
</gene>
<dbReference type="PRINTS" id="PR00368">
    <property type="entry name" value="FADPNR"/>
</dbReference>
<organism evidence="6 7">
    <name type="scientific">Nocardia tengchongensis</name>
    <dbReference type="NCBI Taxonomy" id="2055889"/>
    <lineage>
        <taxon>Bacteria</taxon>
        <taxon>Bacillati</taxon>
        <taxon>Actinomycetota</taxon>
        <taxon>Actinomycetes</taxon>
        <taxon>Mycobacteriales</taxon>
        <taxon>Nocardiaceae</taxon>
        <taxon>Nocardia</taxon>
    </lineage>
</organism>
<dbReference type="Gene3D" id="3.50.50.60">
    <property type="entry name" value="FAD/NAD(P)-binding domain"/>
    <property type="match status" value="2"/>
</dbReference>
<dbReference type="InterPro" id="IPR050446">
    <property type="entry name" value="FAD-oxidoreductase/Apoptosis"/>
</dbReference>
<dbReference type="Pfam" id="PF07992">
    <property type="entry name" value="Pyr_redox_2"/>
    <property type="match status" value="1"/>
</dbReference>
<comment type="cofactor">
    <cofactor evidence="1">
        <name>FAD</name>
        <dbReference type="ChEBI" id="CHEBI:57692"/>
    </cofactor>
</comment>
<evidence type="ECO:0000256" key="3">
    <source>
        <dbReference type="ARBA" id="ARBA00022827"/>
    </source>
</evidence>
<sequence>MSGGRRIVVVGGSQAGCATAAALRRFGFDGEITVIGDELHRPYARPPLSKGILGGTEPDDSVFLSTADDLDIVGGVRAVRLDVVRKRVELSDKDCIRYDGLVVATGARARRLSQYADEITLRTLDDAIQLRERFDGAREVAVAGGGFLGFEIASTAASLGKAVTVVDQIAPLAGRLGPLLSDIVLIAAAEAGVKVRVSTGGVELGRSGHGGDRLQSADGAVLAEADVVVTAVGDVPNVEWLRGSGIALNGGVVVDGDCRVSPDIVAAGDVTSAPGVGGRYGRTPHWWNASEQATTAAATLLGREPDTWPGSRVPFFWTEVFGLRIRLAGHLPPFGEPVVIGGSLADRSVLLAWSPPDGGTGIGTAAAVNFPISAPKLIRLAEDPTARGGPR</sequence>
<dbReference type="PANTHER" id="PTHR43557">
    <property type="entry name" value="APOPTOSIS-INDUCING FACTOR 1"/>
    <property type="match status" value="1"/>
</dbReference>
<evidence type="ECO:0000256" key="4">
    <source>
        <dbReference type="ARBA" id="ARBA00023002"/>
    </source>
</evidence>
<name>A0ABX8CHP1_9NOCA</name>